<reference evidence="1" key="1">
    <citation type="submission" date="2021-12" db="EMBL/GenBank/DDBJ databases">
        <title>Alicyclobacillaceae gen. nov., sp. nov., isolated from chalcocite enrichment system.</title>
        <authorList>
            <person name="Jiang Z."/>
        </authorList>
    </citation>
    <scope>NUCLEOTIDE SEQUENCE</scope>
    <source>
        <strain evidence="1">MYW30-H2</strain>
    </source>
</reference>
<accession>A0ABY4CHJ3</accession>
<dbReference type="EMBL" id="CP089291">
    <property type="protein sequence ID" value="UOF88861.1"/>
    <property type="molecule type" value="Genomic_DNA"/>
</dbReference>
<dbReference type="RefSeq" id="WP_347435541.1">
    <property type="nucleotide sequence ID" value="NZ_CP089291.1"/>
</dbReference>
<organism evidence="1 2">
    <name type="scientific">Fodinisporobacter ferrooxydans</name>
    <dbReference type="NCBI Taxonomy" id="2901836"/>
    <lineage>
        <taxon>Bacteria</taxon>
        <taxon>Bacillati</taxon>
        <taxon>Bacillota</taxon>
        <taxon>Bacilli</taxon>
        <taxon>Bacillales</taxon>
        <taxon>Alicyclobacillaceae</taxon>
        <taxon>Fodinisporobacter</taxon>
    </lineage>
</organism>
<sequence>MRWKLFLFACLANVDTTHQRKSGRGKRQADLHVRSHAAWLQTLADDRQLVKESCDSMVDLIQWPVSI</sequence>
<proteinExistence type="predicted"/>
<protein>
    <submittedName>
        <fullName evidence="1">Uncharacterized protein</fullName>
    </submittedName>
</protein>
<evidence type="ECO:0000313" key="1">
    <source>
        <dbReference type="EMBL" id="UOF88861.1"/>
    </source>
</evidence>
<gene>
    <name evidence="1" type="ORF">LSG31_13015</name>
</gene>
<keyword evidence="2" id="KW-1185">Reference proteome</keyword>
<name>A0ABY4CHJ3_9BACL</name>
<dbReference type="Proteomes" id="UP000830167">
    <property type="component" value="Chromosome"/>
</dbReference>
<evidence type="ECO:0000313" key="2">
    <source>
        <dbReference type="Proteomes" id="UP000830167"/>
    </source>
</evidence>